<dbReference type="InterPro" id="IPR036514">
    <property type="entry name" value="SGNH_hydro_sf"/>
</dbReference>
<dbReference type="GO" id="GO:0016788">
    <property type="term" value="F:hydrolase activity, acting on ester bonds"/>
    <property type="evidence" value="ECO:0007669"/>
    <property type="project" value="InterPro"/>
</dbReference>
<evidence type="ECO:0008006" key="4">
    <source>
        <dbReference type="Google" id="ProtNLM"/>
    </source>
</evidence>
<accession>A0A165NWV9</accession>
<sequence>MTPILCSYSSEGWDWQRAPNPLDPHPIVTNSDGPVWARNLTRRWQWSRLINFAVDGAAVDNSVIPDGPAVERMDMQGQVDTFMRYFSPSSSSSPSLSSWDGTNAVAAFEFGTNDVGHSFRSTPTSHALENLYTSIGKSYVSALARLHDAGMRAFVFSSVLPLDRADMGRGQAWEISLRDAVRTFNRVVLKGEVASWCQEKEAVCVFLDTYALADVAMDYPDVYGFTQPYGYCLFYAARKNAEPDLATHPSCAGPLREYVWRDFVHPSYAFHELWADLYEDTIALLFGSS</sequence>
<organism evidence="2 3">
    <name type="scientific">Exidia glandulosa HHB12029</name>
    <dbReference type="NCBI Taxonomy" id="1314781"/>
    <lineage>
        <taxon>Eukaryota</taxon>
        <taxon>Fungi</taxon>
        <taxon>Dikarya</taxon>
        <taxon>Basidiomycota</taxon>
        <taxon>Agaricomycotina</taxon>
        <taxon>Agaricomycetes</taxon>
        <taxon>Auriculariales</taxon>
        <taxon>Exidiaceae</taxon>
        <taxon>Exidia</taxon>
    </lineage>
</organism>
<keyword evidence="1" id="KW-0378">Hydrolase</keyword>
<gene>
    <name evidence="2" type="ORF">EXIGLDRAFT_745127</name>
</gene>
<dbReference type="Pfam" id="PF00657">
    <property type="entry name" value="Lipase_GDSL"/>
    <property type="match status" value="1"/>
</dbReference>
<reference evidence="2 3" key="1">
    <citation type="journal article" date="2016" name="Mol. Biol. Evol.">
        <title>Comparative Genomics of Early-Diverging Mushroom-Forming Fungi Provides Insights into the Origins of Lignocellulose Decay Capabilities.</title>
        <authorList>
            <person name="Nagy L.G."/>
            <person name="Riley R."/>
            <person name="Tritt A."/>
            <person name="Adam C."/>
            <person name="Daum C."/>
            <person name="Floudas D."/>
            <person name="Sun H."/>
            <person name="Yadav J.S."/>
            <person name="Pangilinan J."/>
            <person name="Larsson K.H."/>
            <person name="Matsuura K."/>
            <person name="Barry K."/>
            <person name="Labutti K."/>
            <person name="Kuo R."/>
            <person name="Ohm R.A."/>
            <person name="Bhattacharya S.S."/>
            <person name="Shirouzu T."/>
            <person name="Yoshinaga Y."/>
            <person name="Martin F.M."/>
            <person name="Grigoriev I.V."/>
            <person name="Hibbett D.S."/>
        </authorList>
    </citation>
    <scope>NUCLEOTIDE SEQUENCE [LARGE SCALE GENOMIC DNA]</scope>
    <source>
        <strain evidence="2 3">HHB12029</strain>
    </source>
</reference>
<dbReference type="STRING" id="1314781.A0A165NWV9"/>
<evidence type="ECO:0000313" key="3">
    <source>
        <dbReference type="Proteomes" id="UP000077266"/>
    </source>
</evidence>
<protein>
    <recommendedName>
        <fullName evidence="4">Carbohydrate esterase family 16 protein</fullName>
    </recommendedName>
</protein>
<dbReference type="PANTHER" id="PTHR45648">
    <property type="entry name" value="GDSL LIPASE/ACYLHYDROLASE FAMILY PROTEIN (AFU_ORTHOLOGUE AFUA_4G14700)"/>
    <property type="match status" value="1"/>
</dbReference>
<dbReference type="PANTHER" id="PTHR45648:SF85">
    <property type="entry name" value="A, PUTATIVE (AFU_ORTHOLOGUE AFUA_2G10760)-RELATED"/>
    <property type="match status" value="1"/>
</dbReference>
<dbReference type="AlphaFoldDB" id="A0A165NWV9"/>
<dbReference type="EMBL" id="KV425894">
    <property type="protein sequence ID" value="KZW01334.1"/>
    <property type="molecule type" value="Genomic_DNA"/>
</dbReference>
<proteinExistence type="predicted"/>
<dbReference type="OrthoDB" id="1600564at2759"/>
<evidence type="ECO:0000313" key="2">
    <source>
        <dbReference type="EMBL" id="KZW01334.1"/>
    </source>
</evidence>
<keyword evidence="3" id="KW-1185">Reference proteome</keyword>
<dbReference type="Gene3D" id="3.40.50.1110">
    <property type="entry name" value="SGNH hydrolase"/>
    <property type="match status" value="1"/>
</dbReference>
<dbReference type="InterPro" id="IPR001087">
    <property type="entry name" value="GDSL"/>
</dbReference>
<dbReference type="InParanoid" id="A0A165NWV9"/>
<dbReference type="SUPFAM" id="SSF52266">
    <property type="entry name" value="SGNH hydrolase"/>
    <property type="match status" value="1"/>
</dbReference>
<dbReference type="InterPro" id="IPR051058">
    <property type="entry name" value="GDSL_Est/Lipase"/>
</dbReference>
<dbReference type="Proteomes" id="UP000077266">
    <property type="component" value="Unassembled WGS sequence"/>
</dbReference>
<name>A0A165NWV9_EXIGL</name>
<evidence type="ECO:0000256" key="1">
    <source>
        <dbReference type="ARBA" id="ARBA00022801"/>
    </source>
</evidence>